<keyword evidence="1" id="KW-1185">Reference proteome</keyword>
<accession>A0A915JL42</accession>
<dbReference type="AlphaFoldDB" id="A0A915JL42"/>
<name>A0A915JL42_ROMCU</name>
<reference evidence="2" key="1">
    <citation type="submission" date="2022-11" db="UniProtKB">
        <authorList>
            <consortium name="WormBaseParasite"/>
        </authorList>
    </citation>
    <scope>IDENTIFICATION</scope>
</reference>
<dbReference type="Proteomes" id="UP000887565">
    <property type="component" value="Unplaced"/>
</dbReference>
<organism evidence="1 2">
    <name type="scientific">Romanomermis culicivorax</name>
    <name type="common">Nematode worm</name>
    <dbReference type="NCBI Taxonomy" id="13658"/>
    <lineage>
        <taxon>Eukaryota</taxon>
        <taxon>Metazoa</taxon>
        <taxon>Ecdysozoa</taxon>
        <taxon>Nematoda</taxon>
        <taxon>Enoplea</taxon>
        <taxon>Dorylaimia</taxon>
        <taxon>Mermithida</taxon>
        <taxon>Mermithoidea</taxon>
        <taxon>Mermithidae</taxon>
        <taxon>Romanomermis</taxon>
    </lineage>
</organism>
<protein>
    <submittedName>
        <fullName evidence="2">Uncharacterized protein</fullName>
    </submittedName>
</protein>
<sequence>MLKFRLLKYFCDNPFLPFLRILSLKNAFWRFNQRTSGGRQSRFGGSGRSITNHCGSWYRTDAVGRHSRTDNGVSTVDKSAGYDIIENYWDEEGDHERGRRSRAPKIKLNRVQFQIENFIPEGASDAETDGLFAQTCKNFIHYEIKEGNQNLKKGDQTEKFGSTTSKNFCYCPALRRYLDSECILRPKLQNAAKLKVRISITPKNSNNRSPRAFLAGIPPVLKNVSYLRTVKNEQKIETPKTLTDILRPSQQAQHRPESTPMC</sequence>
<proteinExistence type="predicted"/>
<evidence type="ECO:0000313" key="1">
    <source>
        <dbReference type="Proteomes" id="UP000887565"/>
    </source>
</evidence>
<dbReference type="WBParaSite" id="nRc.2.0.1.t26890-RA">
    <property type="protein sequence ID" value="nRc.2.0.1.t26890-RA"/>
    <property type="gene ID" value="nRc.2.0.1.g26890"/>
</dbReference>
<evidence type="ECO:0000313" key="2">
    <source>
        <dbReference type="WBParaSite" id="nRc.2.0.1.t26890-RA"/>
    </source>
</evidence>